<evidence type="ECO:0000313" key="1">
    <source>
        <dbReference type="EMBL" id="AQZ54655.1"/>
    </source>
</evidence>
<dbReference type="GeneID" id="40076475"/>
<keyword evidence="2" id="KW-1185">Reference proteome</keyword>
<reference evidence="1 2" key="1">
    <citation type="journal article" date="2019" name="Genomics">
        <title>Genomic analyses of a novel bacteriophage (VB_PmiS-Isfahan) within Siphoviridae family infecting Proteus mirabilis.</title>
        <authorList>
            <person name="Yazdi M."/>
            <person name="Bouzari M."/>
            <person name="Ghaemi E.A."/>
        </authorList>
    </citation>
    <scope>NUCLEOTIDE SEQUENCE [LARGE SCALE GENOMIC DNA]</scope>
</reference>
<dbReference type="RefSeq" id="YP_009600669.1">
    <property type="nucleotide sequence ID" value="NC_041925.1"/>
</dbReference>
<sequence>MLKELITEMLQDGCKSTTLIRYRLEKYHNIDVNNKELRKLLDSMETVRRVPEWSSINNIVWELVK</sequence>
<accession>A0A1U9ZAD2</accession>
<dbReference type="KEGG" id="vg:40076475"/>
<dbReference type="Proteomes" id="UP000221468">
    <property type="component" value="Segment"/>
</dbReference>
<proteinExistence type="predicted"/>
<dbReference type="EMBL" id="KY742649">
    <property type="protein sequence ID" value="AQZ54655.1"/>
    <property type="molecule type" value="Genomic_DNA"/>
</dbReference>
<organism evidence="1 2">
    <name type="scientific">Proteus phage VB_PmiS-Isfahan</name>
    <dbReference type="NCBI Taxonomy" id="1969841"/>
    <lineage>
        <taxon>Viruses</taxon>
        <taxon>Duplodnaviria</taxon>
        <taxon>Heunggongvirae</taxon>
        <taxon>Uroviricota</taxon>
        <taxon>Caudoviricetes</taxon>
        <taxon>Gorganvirus</taxon>
        <taxon>Gorganvirus isfahan</taxon>
    </lineage>
</organism>
<protein>
    <submittedName>
        <fullName evidence="1">Uncharacterized protein</fullName>
    </submittedName>
</protein>
<name>A0A1U9ZAD2_9CAUD</name>
<evidence type="ECO:0000313" key="2">
    <source>
        <dbReference type="Proteomes" id="UP000221468"/>
    </source>
</evidence>